<keyword evidence="2" id="KW-1185">Reference proteome</keyword>
<protein>
    <submittedName>
        <fullName evidence="1">(salmon louse) hypothetical protein</fullName>
    </submittedName>
</protein>
<organism evidence="1 2">
    <name type="scientific">Lepeophtheirus salmonis</name>
    <name type="common">Salmon louse</name>
    <name type="synonym">Caligus salmonis</name>
    <dbReference type="NCBI Taxonomy" id="72036"/>
    <lineage>
        <taxon>Eukaryota</taxon>
        <taxon>Metazoa</taxon>
        <taxon>Ecdysozoa</taxon>
        <taxon>Arthropoda</taxon>
        <taxon>Crustacea</taxon>
        <taxon>Multicrustacea</taxon>
        <taxon>Hexanauplia</taxon>
        <taxon>Copepoda</taxon>
        <taxon>Siphonostomatoida</taxon>
        <taxon>Caligidae</taxon>
        <taxon>Lepeophtheirus</taxon>
    </lineage>
</organism>
<evidence type="ECO:0000313" key="2">
    <source>
        <dbReference type="Proteomes" id="UP000675881"/>
    </source>
</evidence>
<gene>
    <name evidence="1" type="ORF">LSAA_5894</name>
</gene>
<dbReference type="AlphaFoldDB" id="A0A7R8CS84"/>
<sequence length="230" mass="26309">MPLSNSATIGGLIRSLGSISKSGKLVCTIFVDGHSIRIDFINDITNFFFCVLKFLSCRLPLKKNNHKSFLKGHLPITMHCVIFFLKNWDSKLISETASFRVFIGCTKLLNCTITMGNFTFTSFICLLLSMTMGEYSTLESDKHMDPMERLETPSKLEDERMNRESEMILCGHNLFNAWRIACSSIGFKEVTRRLFRRDDDGYERLSKHYEKTSRAHGSMLFSALLFPDPS</sequence>
<name>A0A7R8CS84_LEPSM</name>
<reference evidence="1" key="1">
    <citation type="submission" date="2021-02" db="EMBL/GenBank/DDBJ databases">
        <authorList>
            <person name="Bekaert M."/>
        </authorList>
    </citation>
    <scope>NUCLEOTIDE SEQUENCE</scope>
    <source>
        <strain evidence="1">IoA-00</strain>
    </source>
</reference>
<dbReference type="Proteomes" id="UP000675881">
    <property type="component" value="Chromosome 15"/>
</dbReference>
<accession>A0A7R8CS84</accession>
<proteinExistence type="predicted"/>
<evidence type="ECO:0000313" key="1">
    <source>
        <dbReference type="EMBL" id="CAF2862275.1"/>
    </source>
</evidence>
<dbReference type="EMBL" id="HG994594">
    <property type="protein sequence ID" value="CAF2862275.1"/>
    <property type="molecule type" value="Genomic_DNA"/>
</dbReference>